<dbReference type="PANTHER" id="PTHR38454">
    <property type="entry name" value="INTEGRAL MEMBRANE PROTEIN-RELATED"/>
    <property type="match status" value="1"/>
</dbReference>
<evidence type="ECO:0000256" key="1">
    <source>
        <dbReference type="SAM" id="Phobius"/>
    </source>
</evidence>
<feature type="transmembrane region" description="Helical" evidence="1">
    <location>
        <begin position="508"/>
        <end position="531"/>
    </location>
</feature>
<dbReference type="PANTHER" id="PTHR38454:SF1">
    <property type="entry name" value="INTEGRAL MEMBRANE PROTEIN"/>
    <property type="match status" value="1"/>
</dbReference>
<dbReference type="Pfam" id="PF09586">
    <property type="entry name" value="YfhO"/>
    <property type="match status" value="1"/>
</dbReference>
<keyword evidence="1" id="KW-0812">Transmembrane</keyword>
<dbReference type="Proteomes" id="UP001209317">
    <property type="component" value="Unassembled WGS sequence"/>
</dbReference>
<feature type="transmembrane region" description="Helical" evidence="1">
    <location>
        <begin position="374"/>
        <end position="392"/>
    </location>
</feature>
<feature type="transmembrane region" description="Helical" evidence="1">
    <location>
        <begin position="451"/>
        <end position="469"/>
    </location>
</feature>
<feature type="transmembrane region" description="Helical" evidence="1">
    <location>
        <begin position="102"/>
        <end position="119"/>
    </location>
</feature>
<protein>
    <submittedName>
        <fullName evidence="2">YfhO family protein</fullName>
    </submittedName>
</protein>
<feature type="transmembrane region" description="Helical" evidence="1">
    <location>
        <begin position="172"/>
        <end position="188"/>
    </location>
</feature>
<dbReference type="EMBL" id="JAOTPL010000016">
    <property type="protein sequence ID" value="MCU7694971.1"/>
    <property type="molecule type" value="Genomic_DNA"/>
</dbReference>
<feature type="transmembrane region" description="Helical" evidence="1">
    <location>
        <begin position="124"/>
        <end position="145"/>
    </location>
</feature>
<feature type="transmembrane region" description="Helical" evidence="1">
    <location>
        <begin position="151"/>
        <end position="167"/>
    </location>
</feature>
<evidence type="ECO:0000313" key="3">
    <source>
        <dbReference type="Proteomes" id="UP001209317"/>
    </source>
</evidence>
<accession>A0AAE3IPX3</accession>
<dbReference type="AlphaFoldDB" id="A0AAE3IPX3"/>
<sequence>MFKNFDWKRDVLPHAIAIAVFLILAVIFCYPALSGQVLSQPDIIHWKGMAQDAFNYKAQHGHFPLWNTHLFSGTPNYQTAVLSAEFIPDFVKMLTLGLPNPASFFFLASVCFYILTVVFKFNNIIRILTSIAFAYCTYNPVISVAGHETKFLAIALMPALLAGILLLFKRKYIIGFAVTAFFATLEMRANHIQITYYLLLVILVMTVAYIIHWIQTGQYKHMILALGLSLVAGGIGIGNMATVLLSTAEYAKYTMRGGKALEINRETGAAKEIAHTKGLDNSYAFMWSMYKTEPLQMMMPAAFGGSSSNTFAENEKFAEKLSNTGIPPQGVSQLTQMLPQYWGGLESTSGPVYIGTIIALLALIGFVVARKHRWWILAATALGIILSWGKYFGLNDTLFNLLPLYNKFRAPSMALVIPQLLLPLMAGISLQTLFFNKETDARAFIQKNFKTISYTLGATVLFLLLVYLVNDYSSMLDDQLRQMFANPQAGGEALGSAVINALKSERKAMFFSGILRVVLFSALILGVLYLFMKDKLKASVLLILLTLTNTIDLVAAGKKYMGAENFMTPEDLETQAFAPKPYDQQILQDKDPHFRILNLANGDPFQDAITSYHHRSIGGYHPAKLSIYQDLIQGQLSTAINPGVLNMLDTKYIVGQDGNIITNPEALGAAWFVKHVQFVPNAAAEMNALNKFNPADTAFVQESFKAATGAAPAFDSGATIQLSSYSNDEIRYKTSAKTNQFAVLSEVYYPAGWNAYIDGKKTDYVKVNYVLRGIAVPAGEHEILFKFEPQSIKTGNMLVVICNVLLLLVMAAAVVYIFLRQKKQSANPV</sequence>
<keyword evidence="3" id="KW-1185">Reference proteome</keyword>
<keyword evidence="1" id="KW-1133">Transmembrane helix</keyword>
<proteinExistence type="predicted"/>
<dbReference type="RefSeq" id="WP_263038456.1">
    <property type="nucleotide sequence ID" value="NZ_JAOTPL010000016.1"/>
</dbReference>
<name>A0AAE3IPX3_9BACT</name>
<gene>
    <name evidence="2" type="ORF">OD355_10625</name>
</gene>
<feature type="transmembrane region" description="Helical" evidence="1">
    <location>
        <begin position="194"/>
        <end position="211"/>
    </location>
</feature>
<feature type="transmembrane region" description="Helical" evidence="1">
    <location>
        <begin position="223"/>
        <end position="245"/>
    </location>
</feature>
<feature type="transmembrane region" description="Helical" evidence="1">
    <location>
        <begin position="797"/>
        <end position="819"/>
    </location>
</feature>
<comment type="caution">
    <text evidence="2">The sequence shown here is derived from an EMBL/GenBank/DDBJ whole genome shotgun (WGS) entry which is preliminary data.</text>
</comment>
<dbReference type="InterPro" id="IPR018580">
    <property type="entry name" value="Uncharacterised_YfhO"/>
</dbReference>
<organism evidence="2 3">
    <name type="scientific">Haoranjiania flava</name>
    <dbReference type="NCBI Taxonomy" id="1856322"/>
    <lineage>
        <taxon>Bacteria</taxon>
        <taxon>Pseudomonadati</taxon>
        <taxon>Bacteroidota</taxon>
        <taxon>Chitinophagia</taxon>
        <taxon>Chitinophagales</taxon>
        <taxon>Chitinophagaceae</taxon>
        <taxon>Haoranjiania</taxon>
    </lineage>
</organism>
<feature type="transmembrane region" description="Helical" evidence="1">
    <location>
        <begin position="538"/>
        <end position="557"/>
    </location>
</feature>
<feature type="transmembrane region" description="Helical" evidence="1">
    <location>
        <begin position="352"/>
        <end position="369"/>
    </location>
</feature>
<evidence type="ECO:0000313" key="2">
    <source>
        <dbReference type="EMBL" id="MCU7694971.1"/>
    </source>
</evidence>
<reference evidence="2" key="1">
    <citation type="submission" date="2022-10" db="EMBL/GenBank/DDBJ databases">
        <authorList>
            <person name="Kim H.S."/>
            <person name="Kim J.-S."/>
            <person name="Suh M.K."/>
            <person name="Eom M.K."/>
            <person name="Lee J.-S."/>
        </authorList>
    </citation>
    <scope>NUCLEOTIDE SEQUENCE</scope>
    <source>
        <strain evidence="2">LIP-5</strain>
    </source>
</reference>
<feature type="transmembrane region" description="Helical" evidence="1">
    <location>
        <begin position="412"/>
        <end position="430"/>
    </location>
</feature>
<feature type="transmembrane region" description="Helical" evidence="1">
    <location>
        <begin position="12"/>
        <end position="33"/>
    </location>
</feature>
<keyword evidence="1" id="KW-0472">Membrane</keyword>